<feature type="region of interest" description="Disordered" evidence="1">
    <location>
        <begin position="100"/>
        <end position="149"/>
    </location>
</feature>
<evidence type="ECO:0000256" key="1">
    <source>
        <dbReference type="SAM" id="MobiDB-lite"/>
    </source>
</evidence>
<reference evidence="2 3" key="1">
    <citation type="journal article" date="2012" name="Genome Biol.">
        <title>Genome and low-iron response of an oceanic diatom adapted to chronic iron limitation.</title>
        <authorList>
            <person name="Lommer M."/>
            <person name="Specht M."/>
            <person name="Roy A.S."/>
            <person name="Kraemer L."/>
            <person name="Andreson R."/>
            <person name="Gutowska M.A."/>
            <person name="Wolf J."/>
            <person name="Bergner S.V."/>
            <person name="Schilhabel M.B."/>
            <person name="Klostermeier U.C."/>
            <person name="Beiko R.G."/>
            <person name="Rosenstiel P."/>
            <person name="Hippler M."/>
            <person name="Laroche J."/>
        </authorList>
    </citation>
    <scope>NUCLEOTIDE SEQUENCE [LARGE SCALE GENOMIC DNA]</scope>
    <source>
        <strain evidence="2 3">CCMP1005</strain>
    </source>
</reference>
<dbReference type="Proteomes" id="UP000266841">
    <property type="component" value="Unassembled WGS sequence"/>
</dbReference>
<name>K0QZJ1_THAOC</name>
<accession>K0QZJ1</accession>
<dbReference type="AlphaFoldDB" id="K0QZJ1"/>
<dbReference type="EMBL" id="AGNL01048794">
    <property type="protein sequence ID" value="EJK45088.1"/>
    <property type="molecule type" value="Genomic_DNA"/>
</dbReference>
<organism evidence="2 3">
    <name type="scientific">Thalassiosira oceanica</name>
    <name type="common">Marine diatom</name>
    <dbReference type="NCBI Taxonomy" id="159749"/>
    <lineage>
        <taxon>Eukaryota</taxon>
        <taxon>Sar</taxon>
        <taxon>Stramenopiles</taxon>
        <taxon>Ochrophyta</taxon>
        <taxon>Bacillariophyta</taxon>
        <taxon>Coscinodiscophyceae</taxon>
        <taxon>Thalassiosirophycidae</taxon>
        <taxon>Thalassiosirales</taxon>
        <taxon>Thalassiosiraceae</taxon>
        <taxon>Thalassiosira</taxon>
    </lineage>
</organism>
<evidence type="ECO:0000313" key="2">
    <source>
        <dbReference type="EMBL" id="EJK45088.1"/>
    </source>
</evidence>
<keyword evidence="3" id="KW-1185">Reference proteome</keyword>
<comment type="caution">
    <text evidence="2">The sequence shown here is derived from an EMBL/GenBank/DDBJ whole genome shotgun (WGS) entry which is preliminary data.</text>
</comment>
<gene>
    <name evidence="2" type="ORF">THAOC_36315</name>
</gene>
<feature type="non-terminal residue" evidence="2">
    <location>
        <position position="1"/>
    </location>
</feature>
<evidence type="ECO:0000313" key="3">
    <source>
        <dbReference type="Proteomes" id="UP000266841"/>
    </source>
</evidence>
<protein>
    <submittedName>
        <fullName evidence="2">Uncharacterized protein</fullName>
    </submittedName>
</protein>
<feature type="compositionally biased region" description="Low complexity" evidence="1">
    <location>
        <begin position="129"/>
        <end position="141"/>
    </location>
</feature>
<proteinExistence type="predicted"/>
<sequence length="238" mass="25092">HGLNASGILLMHFDFAPQYQKLPLGVLLYALLSSFQSIAVPPRFSSTSKKEGRRPSVPRHALDSVWIEFGSSPQHLGIVVESESAARGTAVMTPHDVFWPRTSSRLNKPRACPERADAPTASPRRRRPPGTSRGSSGRASVSPPPPRAPVVRGIVPPPLAVGPAHVILAVRVVVPTAGRSGAPTVAGGTASPYNASYDHPPSPAASHSKRMRPSTAKALVLLVIFAAGATGHSIERMV</sequence>